<dbReference type="InterPro" id="IPR046173">
    <property type="entry name" value="DUF6175"/>
</dbReference>
<name>A0A923SF86_9FLAO</name>
<organism evidence="2 3">
    <name type="scientific">Flavobacterium muglaense</name>
    <dbReference type="NCBI Taxonomy" id="2764716"/>
    <lineage>
        <taxon>Bacteria</taxon>
        <taxon>Pseudomonadati</taxon>
        <taxon>Bacteroidota</taxon>
        <taxon>Flavobacteriia</taxon>
        <taxon>Flavobacteriales</taxon>
        <taxon>Flavobacteriaceae</taxon>
        <taxon>Flavobacterium</taxon>
    </lineage>
</organism>
<sequence>MKRIILLAIVFLTTVASMNAQAKKPTIMVVPSDVWCNQRGYMLDFDNQGTYVQVPDYKRAVQEDAALLIVISKINELMASRGFPLKNLESVLKSLESESAEDAMLSGKKTGASVVESPIDKLKKVAKADIIMQVTWNVNTVGPKHSITFNIQGLDSYTDKQVAGASGTGQELIGSTLPVMLETAVLSQIDNFNVQLMSHFDDLFANGREITLRVKKFDSFADDFEADYGGEELGTQIENWVQKNTVKGRFSTTDATENMLFFEQVRIPLFDATGKAIDARAWAKGLQKYLKDTFKIEAKLMTKGLGQASIVVGEK</sequence>
<evidence type="ECO:0008006" key="4">
    <source>
        <dbReference type="Google" id="ProtNLM"/>
    </source>
</evidence>
<proteinExistence type="predicted"/>
<evidence type="ECO:0000313" key="3">
    <source>
        <dbReference type="Proteomes" id="UP000641454"/>
    </source>
</evidence>
<feature type="signal peptide" evidence="1">
    <location>
        <begin position="1"/>
        <end position="22"/>
    </location>
</feature>
<evidence type="ECO:0000313" key="2">
    <source>
        <dbReference type="EMBL" id="MBC5844331.1"/>
    </source>
</evidence>
<keyword evidence="3" id="KW-1185">Reference proteome</keyword>
<dbReference type="Pfam" id="PF19672">
    <property type="entry name" value="DUF6175"/>
    <property type="match status" value="1"/>
</dbReference>
<dbReference type="AlphaFoldDB" id="A0A923SF86"/>
<dbReference type="Proteomes" id="UP000641454">
    <property type="component" value="Unassembled WGS sequence"/>
</dbReference>
<keyword evidence="1" id="KW-0732">Signal</keyword>
<evidence type="ECO:0000256" key="1">
    <source>
        <dbReference type="SAM" id="SignalP"/>
    </source>
</evidence>
<accession>A0A923SF86</accession>
<dbReference type="EMBL" id="JACRUL010000014">
    <property type="protein sequence ID" value="MBC5844331.1"/>
    <property type="molecule type" value="Genomic_DNA"/>
</dbReference>
<gene>
    <name evidence="2" type="ORF">H8R25_07765</name>
</gene>
<dbReference type="RefSeq" id="WP_187018001.1">
    <property type="nucleotide sequence ID" value="NZ_JACRUK010000015.1"/>
</dbReference>
<reference evidence="2 3" key="1">
    <citation type="submission" date="2020-08" db="EMBL/GenBank/DDBJ databases">
        <title>Description of novel Flavobacterium F-392 isolate.</title>
        <authorList>
            <person name="Saticioglu I.B."/>
            <person name="Duman M."/>
            <person name="Altun S."/>
        </authorList>
    </citation>
    <scope>NUCLEOTIDE SEQUENCE [LARGE SCALE GENOMIC DNA]</scope>
    <source>
        <strain evidence="2 3">F-392</strain>
    </source>
</reference>
<feature type="chain" id="PRO_5037011795" description="Curli production assembly/transport component CsgG" evidence="1">
    <location>
        <begin position="23"/>
        <end position="315"/>
    </location>
</feature>
<protein>
    <recommendedName>
        <fullName evidence="4">Curli production assembly/transport component CsgG</fullName>
    </recommendedName>
</protein>
<comment type="caution">
    <text evidence="2">The sequence shown here is derived from an EMBL/GenBank/DDBJ whole genome shotgun (WGS) entry which is preliminary data.</text>
</comment>